<sequence length="476" mass="53954">MKILLILLIAFAYSDYISAVSFLDFMSTKMTEFASTISSSFSTLKTRVKKYFLNQIVGSDIDPGLANIYYNIGEARSKYTFSDFVEKVAAESETDVLEYASYKSEPTALMSTPQLAILHGRRVESHVIQTEDGYLLTLHRLQPVFGTNVTSVNETVFLHHGLLGSSADWIFLGLKDSLPYILSNMGYDVWLANARGNYYSRGHMSIRVDSLRFWKFTWHEMGQYDLLAAVDYIRQLKNMSKPINYIGHSMGATALLVLLSSKPQYNKYFRIGILLAPLAFMTNTKGPLRVLTHMSKDPPQTLLRAIGKGEFIPSRKIPKWLVTKYCTGHMLFCSNPLFFLTGGVLEKEWNSSFIGRVLYHVPAGGSTDTILHYAQLVKSGKFHQYNDQTSEYPLNKVTLPIVLFSSNGDQLASVSDVLRLYFSIGNPIDHYVIQKSNFRHTDFIWGSEATSLVFVKILDYLENGINWNLFKINEVL</sequence>
<dbReference type="Proteomes" id="UP000824533">
    <property type="component" value="Linkage Group LG01"/>
</dbReference>
<name>A0ACC1DIN9_9NEOP</name>
<comment type="caution">
    <text evidence="1">The sequence shown here is derived from an EMBL/GenBank/DDBJ whole genome shotgun (WGS) entry which is preliminary data.</text>
</comment>
<keyword evidence="2" id="KW-1185">Reference proteome</keyword>
<evidence type="ECO:0000313" key="1">
    <source>
        <dbReference type="EMBL" id="KAJ0183767.1"/>
    </source>
</evidence>
<reference evidence="1 2" key="1">
    <citation type="journal article" date="2021" name="Front. Genet.">
        <title>Chromosome-Level Genome Assembly Reveals Significant Gene Expansion in the Toll and IMD Signaling Pathways of Dendrolimus kikuchii.</title>
        <authorList>
            <person name="Zhou J."/>
            <person name="Wu P."/>
            <person name="Xiong Z."/>
            <person name="Liu N."/>
            <person name="Zhao N."/>
            <person name="Ji M."/>
            <person name="Qiu Y."/>
            <person name="Yang B."/>
        </authorList>
    </citation>
    <scope>NUCLEOTIDE SEQUENCE [LARGE SCALE GENOMIC DNA]</scope>
    <source>
        <strain evidence="1">Ann1</strain>
    </source>
</reference>
<accession>A0ACC1DIN9</accession>
<organism evidence="1 2">
    <name type="scientific">Dendrolimus kikuchii</name>
    <dbReference type="NCBI Taxonomy" id="765133"/>
    <lineage>
        <taxon>Eukaryota</taxon>
        <taxon>Metazoa</taxon>
        <taxon>Ecdysozoa</taxon>
        <taxon>Arthropoda</taxon>
        <taxon>Hexapoda</taxon>
        <taxon>Insecta</taxon>
        <taxon>Pterygota</taxon>
        <taxon>Neoptera</taxon>
        <taxon>Endopterygota</taxon>
        <taxon>Lepidoptera</taxon>
        <taxon>Glossata</taxon>
        <taxon>Ditrysia</taxon>
        <taxon>Bombycoidea</taxon>
        <taxon>Lasiocampidae</taxon>
        <taxon>Dendrolimus</taxon>
    </lineage>
</organism>
<dbReference type="EMBL" id="CM034387">
    <property type="protein sequence ID" value="KAJ0183767.1"/>
    <property type="molecule type" value="Genomic_DNA"/>
</dbReference>
<gene>
    <name evidence="1" type="ORF">K1T71_000190</name>
</gene>
<proteinExistence type="predicted"/>
<protein>
    <submittedName>
        <fullName evidence="1">Uncharacterized protein</fullName>
    </submittedName>
</protein>
<evidence type="ECO:0000313" key="2">
    <source>
        <dbReference type="Proteomes" id="UP000824533"/>
    </source>
</evidence>